<dbReference type="AlphaFoldDB" id="A0AAD4HI69"/>
<accession>A0AAD4HI69</accession>
<feature type="signal peptide" evidence="1">
    <location>
        <begin position="1"/>
        <end position="21"/>
    </location>
</feature>
<name>A0AAD4HI69_9AGAM</name>
<organism evidence="2 3">
    <name type="scientific">Suillus fuscotomentosus</name>
    <dbReference type="NCBI Taxonomy" id="1912939"/>
    <lineage>
        <taxon>Eukaryota</taxon>
        <taxon>Fungi</taxon>
        <taxon>Dikarya</taxon>
        <taxon>Basidiomycota</taxon>
        <taxon>Agaricomycotina</taxon>
        <taxon>Agaricomycetes</taxon>
        <taxon>Agaricomycetidae</taxon>
        <taxon>Boletales</taxon>
        <taxon>Suillineae</taxon>
        <taxon>Suillaceae</taxon>
        <taxon>Suillus</taxon>
    </lineage>
</organism>
<proteinExistence type="predicted"/>
<dbReference type="GeneID" id="64666687"/>
<dbReference type="RefSeq" id="XP_041221990.1">
    <property type="nucleotide sequence ID" value="XM_041372389.1"/>
</dbReference>
<protein>
    <submittedName>
        <fullName evidence="2">Uncharacterized protein</fullName>
    </submittedName>
</protein>
<keyword evidence="3" id="KW-1185">Reference proteome</keyword>
<feature type="chain" id="PRO_5041941005" evidence="1">
    <location>
        <begin position="22"/>
        <end position="83"/>
    </location>
</feature>
<gene>
    <name evidence="2" type="ORF">F5891DRAFT_592513</name>
</gene>
<sequence length="83" mass="9200">MISRLSSDTLLLLSLVHGIVASRPTRTAQTDNRCDRAIASQAIRASIDLWNVAYQLSSSDPDMPLMYYLGEQITTSRSELNTV</sequence>
<keyword evidence="1" id="KW-0732">Signal</keyword>
<dbReference type="Proteomes" id="UP001195769">
    <property type="component" value="Unassembled WGS sequence"/>
</dbReference>
<dbReference type="EMBL" id="JABBWK010000055">
    <property type="protein sequence ID" value="KAG1896414.1"/>
    <property type="molecule type" value="Genomic_DNA"/>
</dbReference>
<comment type="caution">
    <text evidence="2">The sequence shown here is derived from an EMBL/GenBank/DDBJ whole genome shotgun (WGS) entry which is preliminary data.</text>
</comment>
<evidence type="ECO:0000313" key="3">
    <source>
        <dbReference type="Proteomes" id="UP001195769"/>
    </source>
</evidence>
<reference evidence="2" key="1">
    <citation type="journal article" date="2020" name="New Phytol.">
        <title>Comparative genomics reveals dynamic genome evolution in host specialist ectomycorrhizal fungi.</title>
        <authorList>
            <person name="Lofgren L.A."/>
            <person name="Nguyen N.H."/>
            <person name="Vilgalys R."/>
            <person name="Ruytinx J."/>
            <person name="Liao H.L."/>
            <person name="Branco S."/>
            <person name="Kuo A."/>
            <person name="LaButti K."/>
            <person name="Lipzen A."/>
            <person name="Andreopoulos W."/>
            <person name="Pangilinan J."/>
            <person name="Riley R."/>
            <person name="Hundley H."/>
            <person name="Na H."/>
            <person name="Barry K."/>
            <person name="Grigoriev I.V."/>
            <person name="Stajich J.E."/>
            <person name="Kennedy P.G."/>
        </authorList>
    </citation>
    <scope>NUCLEOTIDE SEQUENCE</scope>
    <source>
        <strain evidence="2">FC203</strain>
    </source>
</reference>
<evidence type="ECO:0000313" key="2">
    <source>
        <dbReference type="EMBL" id="KAG1896414.1"/>
    </source>
</evidence>
<evidence type="ECO:0000256" key="1">
    <source>
        <dbReference type="SAM" id="SignalP"/>
    </source>
</evidence>